<dbReference type="Pfam" id="PF00395">
    <property type="entry name" value="SLH"/>
    <property type="match status" value="3"/>
</dbReference>
<dbReference type="PANTHER" id="PTHR43308:SF5">
    <property type="entry name" value="S-LAYER PROTEIN _ PEPTIDOGLYCAN ENDO-BETA-N-ACETYLGLUCOSAMINIDASE"/>
    <property type="match status" value="1"/>
</dbReference>
<dbReference type="EMBL" id="QJSW01000005">
    <property type="protein sequence ID" value="PYE49775.1"/>
    <property type="molecule type" value="Genomic_DNA"/>
</dbReference>
<feature type="domain" description="SLH" evidence="2">
    <location>
        <begin position="37"/>
        <end position="100"/>
    </location>
</feature>
<feature type="domain" description="SLH" evidence="2">
    <location>
        <begin position="173"/>
        <end position="236"/>
    </location>
</feature>
<feature type="chain" id="PRO_5038684338" evidence="1">
    <location>
        <begin position="28"/>
        <end position="425"/>
    </location>
</feature>
<feature type="signal peptide" evidence="1">
    <location>
        <begin position="1"/>
        <end position="27"/>
    </location>
</feature>
<proteinExistence type="predicted"/>
<evidence type="ECO:0000313" key="3">
    <source>
        <dbReference type="EMBL" id="PYE49775.1"/>
    </source>
</evidence>
<evidence type="ECO:0000256" key="1">
    <source>
        <dbReference type="SAM" id="SignalP"/>
    </source>
</evidence>
<accession>A0A2V4VA29</accession>
<keyword evidence="1" id="KW-0732">Signal</keyword>
<organism evidence="3 5">
    <name type="scientific">Paenibacillus barcinonensis</name>
    <dbReference type="NCBI Taxonomy" id="198119"/>
    <lineage>
        <taxon>Bacteria</taxon>
        <taxon>Bacillati</taxon>
        <taxon>Bacillota</taxon>
        <taxon>Bacilli</taxon>
        <taxon>Bacillales</taxon>
        <taxon>Paenibacillaceae</taxon>
        <taxon>Paenibacillus</taxon>
    </lineage>
</organism>
<evidence type="ECO:0000313" key="5">
    <source>
        <dbReference type="Proteomes" id="UP000247790"/>
    </source>
</evidence>
<dbReference type="RefSeq" id="WP_167433665.1">
    <property type="nucleotide sequence ID" value="NZ_CP054614.1"/>
</dbReference>
<dbReference type="Proteomes" id="UP000509327">
    <property type="component" value="Chromosome"/>
</dbReference>
<dbReference type="InterPro" id="IPR051465">
    <property type="entry name" value="Cell_Envelope_Struct_Comp"/>
</dbReference>
<reference evidence="3 5" key="1">
    <citation type="submission" date="2018-06" db="EMBL/GenBank/DDBJ databases">
        <title>Genomic Encyclopedia of Type Strains, Phase III (KMG-III): the genomes of soil and plant-associated and newly described type strains.</title>
        <authorList>
            <person name="Whitman W."/>
        </authorList>
    </citation>
    <scope>NUCLEOTIDE SEQUENCE [LARGE SCALE GENOMIC DNA]</scope>
    <source>
        <strain evidence="3 5">CECT 7022</strain>
    </source>
</reference>
<reference evidence="4 6" key="2">
    <citation type="submission" date="2020-06" db="EMBL/GenBank/DDBJ databases">
        <title>Complete genome of Paenibacillus barcinonensis KACC11450.</title>
        <authorList>
            <person name="Kim M."/>
            <person name="Park Y.-J."/>
            <person name="Shin J.-H."/>
        </authorList>
    </citation>
    <scope>NUCLEOTIDE SEQUENCE [LARGE SCALE GENOMIC DNA]</scope>
    <source>
        <strain evidence="4 6">KACC11450</strain>
    </source>
</reference>
<evidence type="ECO:0000259" key="2">
    <source>
        <dbReference type="PROSITE" id="PS51272"/>
    </source>
</evidence>
<sequence>MSKRNYGAGKLLLALFTATTLSSVSYPAVPVVAKVAQVSTNFTDIKGHWAETSIKKAAELGLVEGYTDGTYKPSANVTRAEFAAMLSRATKYKPNKVSQAFNDVPASNWAAEAVNKVTALGFVNRVDYPNGFVGNKAMTRIELAKWMANGLAAADSEYNKAQGDAKGDKALIPVQEFFKGTLKKSDYPFVTIAMGTGIMTGDAAGKFNVDAPTTRAEVATILLRYMEAEGKKATDFYGLNELREVAKTGTNLNTFGKMKMAAPDASQYKNVNEAFGKSLKLRSDVATVTMSKMIFVDPYPADGKKSVYAPMFHSDADPMAKNIYPDRYRVFTEYSFTSKVDNLVRLGTLSDQGLAIQIGRPIFDTNIDKYGANYYKRDGTSASSYKKGQGERDMWAEAYTTKSADNGLVPMYTEDGKMINIRVSK</sequence>
<dbReference type="EMBL" id="CP054614">
    <property type="protein sequence ID" value="QKS56536.1"/>
    <property type="molecule type" value="Genomic_DNA"/>
</dbReference>
<keyword evidence="6" id="KW-1185">Reference proteome</keyword>
<name>A0A2V4VA29_PAEBA</name>
<dbReference type="PANTHER" id="PTHR43308">
    <property type="entry name" value="OUTER MEMBRANE PROTEIN ALPHA-RELATED"/>
    <property type="match status" value="1"/>
</dbReference>
<dbReference type="PROSITE" id="PS51272">
    <property type="entry name" value="SLH"/>
    <property type="match status" value="3"/>
</dbReference>
<dbReference type="InterPro" id="IPR001119">
    <property type="entry name" value="SLH_dom"/>
</dbReference>
<evidence type="ECO:0000313" key="6">
    <source>
        <dbReference type="Proteomes" id="UP000509327"/>
    </source>
</evidence>
<feature type="domain" description="SLH" evidence="2">
    <location>
        <begin position="101"/>
        <end position="161"/>
    </location>
</feature>
<gene>
    <name evidence="3" type="ORF">DFQ00_105279</name>
    <name evidence="4" type="ORF">HUB98_09420</name>
</gene>
<dbReference type="Proteomes" id="UP000247790">
    <property type="component" value="Unassembled WGS sequence"/>
</dbReference>
<dbReference type="AlphaFoldDB" id="A0A2V4VA29"/>
<protein>
    <submittedName>
        <fullName evidence="3">S-layer family protein</fullName>
    </submittedName>
    <submittedName>
        <fullName evidence="4">S-layer homology domain-containing protein</fullName>
    </submittedName>
</protein>
<evidence type="ECO:0000313" key="4">
    <source>
        <dbReference type="EMBL" id="QKS56536.1"/>
    </source>
</evidence>